<reference evidence="2" key="1">
    <citation type="journal article" date="2020" name="Fungal Divers.">
        <title>Resolving the Mortierellaceae phylogeny through synthesis of multi-gene phylogenetics and phylogenomics.</title>
        <authorList>
            <person name="Vandepol N."/>
            <person name="Liber J."/>
            <person name="Desiro A."/>
            <person name="Na H."/>
            <person name="Kennedy M."/>
            <person name="Barry K."/>
            <person name="Grigoriev I.V."/>
            <person name="Miller A.N."/>
            <person name="O'Donnell K."/>
            <person name="Stajich J.E."/>
            <person name="Bonito G."/>
        </authorList>
    </citation>
    <scope>NUCLEOTIDE SEQUENCE</scope>
    <source>
        <strain evidence="2">NVP1</strain>
    </source>
</reference>
<name>A0A9P5SEG1_9FUNG</name>
<dbReference type="Proteomes" id="UP000696485">
    <property type="component" value="Unassembled WGS sequence"/>
</dbReference>
<dbReference type="EMBL" id="JAAAUY010001159">
    <property type="protein sequence ID" value="KAF9324074.1"/>
    <property type="molecule type" value="Genomic_DNA"/>
</dbReference>
<sequence>MLLALSRQGLASLRTTRPRLHLPFRQPASLCLPSLRPPPSLLFTRAYPYTRTHHDSGENGERCFHEQGIHPDENIVRQILDKNIRPYFYYIDIHGQIFLQDTTPKNLTSCYKNTKFLDFFMTRIKPNTTGWFDEYRHVSPCGREMNFVQAADTPIVYHGLQDGQLLWAGTKKTPFLPHMVTVSASTGRIYHPLPHNFEAPGTDKPEYALIKSALVQTEFADSLESDSLEWQGQRFPLRTKE</sequence>
<evidence type="ECO:0000313" key="2">
    <source>
        <dbReference type="EMBL" id="KAF9324074.1"/>
    </source>
</evidence>
<comment type="similarity">
    <text evidence="1">Belongs to the UPF0598 family.</text>
</comment>
<accession>A0A9P5SEG1</accession>
<evidence type="ECO:0000313" key="3">
    <source>
        <dbReference type="Proteomes" id="UP000696485"/>
    </source>
</evidence>
<comment type="caution">
    <text evidence="2">The sequence shown here is derived from an EMBL/GenBank/DDBJ whole genome shotgun (WGS) entry which is preliminary data.</text>
</comment>
<dbReference type="PANTHER" id="PTHR31449">
    <property type="entry name" value="UPF0598 PROTEIN C8ORF82"/>
    <property type="match status" value="1"/>
</dbReference>
<organism evidence="2 3">
    <name type="scientific">Podila minutissima</name>
    <dbReference type="NCBI Taxonomy" id="64525"/>
    <lineage>
        <taxon>Eukaryota</taxon>
        <taxon>Fungi</taxon>
        <taxon>Fungi incertae sedis</taxon>
        <taxon>Mucoromycota</taxon>
        <taxon>Mortierellomycotina</taxon>
        <taxon>Mortierellomycetes</taxon>
        <taxon>Mortierellales</taxon>
        <taxon>Mortierellaceae</taxon>
        <taxon>Podila</taxon>
    </lineage>
</organism>
<dbReference type="InterPro" id="IPR028108">
    <property type="entry name" value="DUF4505"/>
</dbReference>
<proteinExistence type="inferred from homology"/>
<dbReference type="Pfam" id="PF14956">
    <property type="entry name" value="DUF4505"/>
    <property type="match status" value="1"/>
</dbReference>
<dbReference type="AlphaFoldDB" id="A0A9P5SEG1"/>
<gene>
    <name evidence="2" type="ORF">BG006_000882</name>
</gene>
<dbReference type="PANTHER" id="PTHR31449:SF3">
    <property type="entry name" value="UPF0598 PROTEIN C8ORF82"/>
    <property type="match status" value="1"/>
</dbReference>
<evidence type="ECO:0000256" key="1">
    <source>
        <dbReference type="ARBA" id="ARBA00006322"/>
    </source>
</evidence>
<keyword evidence="3" id="KW-1185">Reference proteome</keyword>
<protein>
    <submittedName>
        <fullName evidence="2">Uncharacterized protein</fullName>
    </submittedName>
</protein>